<dbReference type="InterPro" id="IPR027417">
    <property type="entry name" value="P-loop_NTPase"/>
</dbReference>
<organism evidence="2 3">
    <name type="scientific">Legionella sainthelensi</name>
    <dbReference type="NCBI Taxonomy" id="28087"/>
    <lineage>
        <taxon>Bacteria</taxon>
        <taxon>Pseudomonadati</taxon>
        <taxon>Pseudomonadota</taxon>
        <taxon>Gammaproteobacteria</taxon>
        <taxon>Legionellales</taxon>
        <taxon>Legionellaceae</taxon>
        <taxon>Legionella</taxon>
    </lineage>
</organism>
<dbReference type="SUPFAM" id="SSF52540">
    <property type="entry name" value="P-loop containing nucleoside triphosphate hydrolases"/>
    <property type="match status" value="1"/>
</dbReference>
<dbReference type="AlphaFoldDB" id="A0A2H5FRU3"/>
<dbReference type="EMBL" id="CP025493">
    <property type="protein sequence ID" value="AUH74288.1"/>
    <property type="molecule type" value="Genomic_DNA"/>
</dbReference>
<evidence type="ECO:0000259" key="1">
    <source>
        <dbReference type="PROSITE" id="PS50042"/>
    </source>
</evidence>
<evidence type="ECO:0000313" key="2">
    <source>
        <dbReference type="EMBL" id="AUH74288.1"/>
    </source>
</evidence>
<keyword evidence="3" id="KW-1185">Reference proteome</keyword>
<dbReference type="KEGG" id="lsh:CAB17_20345"/>
<proteinExistence type="predicted"/>
<dbReference type="InterPro" id="IPR025669">
    <property type="entry name" value="AAA_dom"/>
</dbReference>
<dbReference type="InterPro" id="IPR000595">
    <property type="entry name" value="cNMP-bd_dom"/>
</dbReference>
<sequence length="337" mass="37985">MDVSQIKICELSRITDINKTLISRYFKEAPSTHVTRVNERIVGLSPEGVTHFLEEHQLYYFNKGAVILSANLCGGVGKTTGIRSLSASARRIIHCKDPIIIVDTDSQGSLTSSMFGAPALDNELILIDFLEGKAKLENILTEMAGNVWFVKSNLNQVYLDKILTKPGDIKRAMLSFYQEIFNKFGNKAKIFQDHTPQLSNIFASSVCALSQLDKNLLRSIIIPMRSDNYAIDGAEKILNEINELQDTFHLHQDIDIHCYFSSIDKRISTTSEAIKRAKKKEAIINRLSPIVIRYCSEIPKSIQKSTNIYTSGKSNNAAEDFQDLLHFIFSFKDNEIL</sequence>
<geneLocation type="plasmid" evidence="3">
    <name>pLA01-117_113k</name>
</geneLocation>
<gene>
    <name evidence="2" type="ORF">CAB17_20345</name>
</gene>
<keyword evidence="2" id="KW-0614">Plasmid</keyword>
<dbReference type="PANTHER" id="PTHR13696:SF99">
    <property type="entry name" value="COBYRINIC ACID AC-DIAMIDE SYNTHASE"/>
    <property type="match status" value="1"/>
</dbReference>
<dbReference type="PROSITE" id="PS50042">
    <property type="entry name" value="CNMP_BINDING_3"/>
    <property type="match status" value="1"/>
</dbReference>
<dbReference type="RefSeq" id="WP_101901985.1">
    <property type="nucleotide sequence ID" value="NZ_CP025493.2"/>
</dbReference>
<evidence type="ECO:0000313" key="3">
    <source>
        <dbReference type="Proteomes" id="UP000234343"/>
    </source>
</evidence>
<protein>
    <recommendedName>
        <fullName evidence="1">Cyclic nucleotide-binding domain-containing protein</fullName>
    </recommendedName>
</protein>
<dbReference type="Gene3D" id="3.40.50.300">
    <property type="entry name" value="P-loop containing nucleotide triphosphate hydrolases"/>
    <property type="match status" value="1"/>
</dbReference>
<accession>A0A2H5FRU3</accession>
<dbReference type="InterPro" id="IPR050678">
    <property type="entry name" value="DNA_Partitioning_ATPase"/>
</dbReference>
<dbReference type="Proteomes" id="UP000234343">
    <property type="component" value="Plasmid pLA01-117_113k"/>
</dbReference>
<reference evidence="2 3" key="1">
    <citation type="submission" date="2017-12" db="EMBL/GenBank/DDBJ databases">
        <title>Legionella sainthelensi LA01-117, whole genome sequence of a clinical isolate from New Zealand.</title>
        <authorList>
            <person name="Cree S.L."/>
            <person name="Slow S."/>
            <person name="Kennedy M.A."/>
            <person name="Murdoch D.R."/>
            <person name="Biggs P.J."/>
            <person name="Anderson T."/>
        </authorList>
    </citation>
    <scope>NUCLEOTIDE SEQUENCE [LARGE SCALE GENOMIC DNA]</scope>
    <source>
        <strain evidence="2 3">LA01-117</strain>
        <plasmid evidence="3">pLA01-117_113k</plasmid>
    </source>
</reference>
<feature type="domain" description="Cyclic nucleotide-binding" evidence="1">
    <location>
        <begin position="184"/>
        <end position="221"/>
    </location>
</feature>
<name>A0A2H5FRU3_9GAMM</name>
<dbReference type="Pfam" id="PF13614">
    <property type="entry name" value="AAA_31"/>
    <property type="match status" value="1"/>
</dbReference>
<dbReference type="PANTHER" id="PTHR13696">
    <property type="entry name" value="P-LOOP CONTAINING NUCLEOSIDE TRIPHOSPHATE HYDROLASE"/>
    <property type="match status" value="1"/>
</dbReference>